<dbReference type="Gene3D" id="2.160.20.10">
    <property type="entry name" value="Single-stranded right-handed beta-helix, Pectin lyase-like"/>
    <property type="match status" value="2"/>
</dbReference>
<dbReference type="STRING" id="1387353.BSF38_00240"/>
<dbReference type="AlphaFoldDB" id="A0A1U7CIS0"/>
<keyword evidence="2" id="KW-0732">Signal</keyword>
<proteinExistence type="predicted"/>
<keyword evidence="6" id="KW-1185">Reference proteome</keyword>
<dbReference type="InterPro" id="IPR039448">
    <property type="entry name" value="Beta_helix"/>
</dbReference>
<gene>
    <name evidence="5" type="ORF">BSF38_00240</name>
</gene>
<feature type="compositionally biased region" description="Pro residues" evidence="1">
    <location>
        <begin position="689"/>
        <end position="702"/>
    </location>
</feature>
<protein>
    <recommendedName>
        <fullName evidence="7">Right handed beta helix domain-containing protein</fullName>
    </recommendedName>
</protein>
<dbReference type="RefSeq" id="WP_083712606.1">
    <property type="nucleotide sequence ID" value="NZ_CP019082.1"/>
</dbReference>
<dbReference type="OrthoDB" id="227157at2"/>
<dbReference type="KEGG" id="pbor:BSF38_00240"/>
<dbReference type="EMBL" id="CP019082">
    <property type="protein sequence ID" value="APW58834.1"/>
    <property type="molecule type" value="Genomic_DNA"/>
</dbReference>
<dbReference type="PANTHER" id="PTHR36453">
    <property type="entry name" value="SECRETED PROTEIN-RELATED"/>
    <property type="match status" value="1"/>
</dbReference>
<dbReference type="Proteomes" id="UP000186309">
    <property type="component" value="Chromosome"/>
</dbReference>
<feature type="chain" id="PRO_5011984587" description="Right handed beta helix domain-containing protein" evidence="2">
    <location>
        <begin position="26"/>
        <end position="910"/>
    </location>
</feature>
<dbReference type="InterPro" id="IPR011050">
    <property type="entry name" value="Pectin_lyase_fold/virulence"/>
</dbReference>
<dbReference type="Pfam" id="PF21231">
    <property type="entry name" value="GH141_M"/>
    <property type="match status" value="1"/>
</dbReference>
<feature type="signal peptide" evidence="2">
    <location>
        <begin position="1"/>
        <end position="25"/>
    </location>
</feature>
<dbReference type="InterPro" id="IPR048482">
    <property type="entry name" value="GH141_ins"/>
</dbReference>
<dbReference type="InterPro" id="IPR006626">
    <property type="entry name" value="PbH1"/>
</dbReference>
<dbReference type="InterPro" id="IPR012334">
    <property type="entry name" value="Pectin_lyas_fold"/>
</dbReference>
<name>A0A1U7CIS0_9BACT</name>
<evidence type="ECO:0008006" key="7">
    <source>
        <dbReference type="Google" id="ProtNLM"/>
    </source>
</evidence>
<dbReference type="SUPFAM" id="SSF51126">
    <property type="entry name" value="Pectin lyase-like"/>
    <property type="match status" value="1"/>
</dbReference>
<evidence type="ECO:0000259" key="4">
    <source>
        <dbReference type="Pfam" id="PF21231"/>
    </source>
</evidence>
<sequence length="910" mass="99661">MPSRRTLFLPVFFLLIVSSRSTAQAQPAPDLVLFVAPGGDDRWSGKITKADGRSDGPLASLQGARDRVRALRKGDAKRFGSVVVRIADGTYPVAKVVAFEPADGSVVYQAEPGAKPVFDGGRAIHGFQKTAEGLWVAKVPDAAAGRGAFEQLFVNGRRATRARTPNDFYHSMLRRGPQKQESRSFVARLDDLKPLQGLSPAQLNDANIVVYHSWEVSRHRIASVDLQSGLVVLTGPAPWPFFQWGPDQRYHIENVRAALDEPGEWLLDRDGTLSYKPLPGEEIAQARVVAPVADAFLQIQGDPDKETLVENLSFQGLTFRHSRYALPKEGHADGQAAASVPAVVTVDGARKVEIKNCRFEHIGIYGIWFRRGCVECRVERSALVDLGAGGLRIGETSIPAKPSHATAKITMNDCLVRGGGRLFPGSIGVWIGQSSDNAITHNDIADLFYTAVSVGWTWGYGPSACQRNVIDYNRLHHLGRGVLSDMGGVYTLGISTGSSVSHNVVHDVDSYNKAGAGGWGLYNDEGSTGIVLEGNLVYNTTTGGYHQHYGRENVIRNNIFAFSRYGQVMRSRAEDHLSFTFERNIVYWNGGPLLTGVWDDRNFRLDHNLYYEAGGQTVTFAGRSLEEWRKTTGQDEHSKIADPKFENAEGFDFRLKPGSPAPALGFKPFDFAKAGIQGDPSLAKEAATPLPPTRFAPPPPPLAVREDFESSTPGEGGHTPEGASASTAGRPELIAVTDRDAFRGRQSLKVADAAGLKNAFDPHFYYQPHYDSGVVICKFAVRLDPGAVFYHEWRDGASPYRVGPSLWVEDGKLRVNGRDVLQIPVGPWVQFEIRVDLGDKDKDKATTKPKTWSLTVARPSSKPVKFADMPCAEGWKTVDWVGFVSNAQQPTAFYLDDLELSVHPDEKPSK</sequence>
<feature type="region of interest" description="Disordered" evidence="1">
    <location>
        <begin position="682"/>
        <end position="730"/>
    </location>
</feature>
<evidence type="ECO:0000313" key="6">
    <source>
        <dbReference type="Proteomes" id="UP000186309"/>
    </source>
</evidence>
<evidence type="ECO:0000313" key="5">
    <source>
        <dbReference type="EMBL" id="APW58834.1"/>
    </source>
</evidence>
<accession>A0A1U7CIS0</accession>
<dbReference type="SMART" id="SM00710">
    <property type="entry name" value="PbH1"/>
    <property type="match status" value="5"/>
</dbReference>
<dbReference type="Pfam" id="PF13229">
    <property type="entry name" value="Beta_helix"/>
    <property type="match status" value="1"/>
</dbReference>
<dbReference type="PANTHER" id="PTHR36453:SF1">
    <property type="entry name" value="RIGHT HANDED BETA HELIX DOMAIN-CONTAINING PROTEIN"/>
    <property type="match status" value="1"/>
</dbReference>
<evidence type="ECO:0000259" key="3">
    <source>
        <dbReference type="Pfam" id="PF13229"/>
    </source>
</evidence>
<evidence type="ECO:0000256" key="1">
    <source>
        <dbReference type="SAM" id="MobiDB-lite"/>
    </source>
</evidence>
<organism evidence="5 6">
    <name type="scientific">Paludisphaera borealis</name>
    <dbReference type="NCBI Taxonomy" id="1387353"/>
    <lineage>
        <taxon>Bacteria</taxon>
        <taxon>Pseudomonadati</taxon>
        <taxon>Planctomycetota</taxon>
        <taxon>Planctomycetia</taxon>
        <taxon>Isosphaerales</taxon>
        <taxon>Isosphaeraceae</taxon>
        <taxon>Paludisphaera</taxon>
    </lineage>
</organism>
<feature type="domain" description="Right handed beta helix" evidence="3">
    <location>
        <begin position="344"/>
        <end position="507"/>
    </location>
</feature>
<feature type="domain" description="GH141-like insertion" evidence="4">
    <location>
        <begin position="134"/>
        <end position="271"/>
    </location>
</feature>
<evidence type="ECO:0000256" key="2">
    <source>
        <dbReference type="SAM" id="SignalP"/>
    </source>
</evidence>
<reference evidence="6" key="1">
    <citation type="submission" date="2016-12" db="EMBL/GenBank/DDBJ databases">
        <title>Comparative genomics of four Isosphaeraceae planctomycetes: a common pool of plasmids and glycoside hydrolase genes.</title>
        <authorList>
            <person name="Ivanova A."/>
        </authorList>
    </citation>
    <scope>NUCLEOTIDE SEQUENCE [LARGE SCALE GENOMIC DNA]</scope>
    <source>
        <strain evidence="6">PX4</strain>
    </source>
</reference>